<dbReference type="PANTHER" id="PTHR33184:SF32">
    <property type="entry name" value="EXPRESSED PROTEIN"/>
    <property type="match status" value="1"/>
</dbReference>
<evidence type="ECO:0000313" key="3">
    <source>
        <dbReference type="EMBL" id="CAL4899512.1"/>
    </source>
</evidence>
<dbReference type="AlphaFoldDB" id="A0ABC8W1D1"/>
<dbReference type="PANTHER" id="PTHR33184">
    <property type="entry name" value="PROTEIN TAPETUM DETERMINANT 1-LIKE-RELATED"/>
    <property type="match status" value="1"/>
</dbReference>
<accession>A0ABC8W1D1</accession>
<evidence type="ECO:0000313" key="4">
    <source>
        <dbReference type="Proteomes" id="UP001497457"/>
    </source>
</evidence>
<dbReference type="Proteomes" id="UP001497457">
    <property type="component" value="Chromosome 11b"/>
</dbReference>
<reference evidence="3" key="1">
    <citation type="submission" date="2024-10" db="EMBL/GenBank/DDBJ databases">
        <authorList>
            <person name="Ryan C."/>
        </authorList>
    </citation>
    <scope>NUCLEOTIDE SEQUENCE [LARGE SCALE GENOMIC DNA]</scope>
</reference>
<sequence length="125" mass="13471">MARVIKITAAIFLVLLVAIAKVECQGCTPSSISVQQTNTGKSVGGIDTVFQVTVTNRCRCAVKNVYLRSNGFSSSTAVDPKLFRRAGSGYLLGDGRQIPSSKSVTFLYAWDHYFKMAPASVQAQC</sequence>
<feature type="chain" id="PRO_5044897012" evidence="2">
    <location>
        <begin position="25"/>
        <end position="125"/>
    </location>
</feature>
<gene>
    <name evidence="3" type="ORF">URODEC1_LOCUS8249</name>
</gene>
<dbReference type="Pfam" id="PF24068">
    <property type="entry name" value="TPD1_C"/>
    <property type="match status" value="1"/>
</dbReference>
<feature type="signal peptide" evidence="2">
    <location>
        <begin position="1"/>
        <end position="24"/>
    </location>
</feature>
<evidence type="ECO:0000256" key="2">
    <source>
        <dbReference type="SAM" id="SignalP"/>
    </source>
</evidence>
<name>A0ABC8W1D1_9POAL</name>
<proteinExistence type="predicted"/>
<organism evidence="3 4">
    <name type="scientific">Urochloa decumbens</name>
    <dbReference type="NCBI Taxonomy" id="240449"/>
    <lineage>
        <taxon>Eukaryota</taxon>
        <taxon>Viridiplantae</taxon>
        <taxon>Streptophyta</taxon>
        <taxon>Embryophyta</taxon>
        <taxon>Tracheophyta</taxon>
        <taxon>Spermatophyta</taxon>
        <taxon>Magnoliopsida</taxon>
        <taxon>Liliopsida</taxon>
        <taxon>Poales</taxon>
        <taxon>Poaceae</taxon>
        <taxon>PACMAD clade</taxon>
        <taxon>Panicoideae</taxon>
        <taxon>Panicodae</taxon>
        <taxon>Paniceae</taxon>
        <taxon>Melinidinae</taxon>
        <taxon>Urochloa</taxon>
    </lineage>
</organism>
<protein>
    <submittedName>
        <fullName evidence="3">Uncharacterized protein</fullName>
    </submittedName>
</protein>
<dbReference type="EMBL" id="OZ075121">
    <property type="protein sequence ID" value="CAL4899512.1"/>
    <property type="molecule type" value="Genomic_DNA"/>
</dbReference>
<keyword evidence="4" id="KW-1185">Reference proteome</keyword>
<keyword evidence="1 2" id="KW-0732">Signal</keyword>
<dbReference type="InterPro" id="IPR040361">
    <property type="entry name" value="TPD1"/>
</dbReference>
<evidence type="ECO:0000256" key="1">
    <source>
        <dbReference type="ARBA" id="ARBA00022729"/>
    </source>
</evidence>